<evidence type="ECO:0000256" key="2">
    <source>
        <dbReference type="ARBA" id="ARBA00022857"/>
    </source>
</evidence>
<dbReference type="InterPro" id="IPR020904">
    <property type="entry name" value="Sc_DH/Rdtase_CS"/>
</dbReference>
<reference evidence="5 6" key="1">
    <citation type="submission" date="2019-03" db="EMBL/GenBank/DDBJ databases">
        <title>Sequencing 23 genomes of Wallemia ichthyophaga.</title>
        <authorList>
            <person name="Gostincar C."/>
        </authorList>
    </citation>
    <scope>NUCLEOTIDE SEQUENCE [LARGE SCALE GENOMIC DNA]</scope>
    <source>
        <strain evidence="5 6">EXF-6200</strain>
    </source>
</reference>
<keyword evidence="2" id="KW-0521">NADP</keyword>
<dbReference type="InterPro" id="IPR036291">
    <property type="entry name" value="NAD(P)-bd_dom_sf"/>
</dbReference>
<comment type="caution">
    <text evidence="5">The sequence shown here is derived from an EMBL/GenBank/DDBJ whole genome shotgun (WGS) entry which is preliminary data.</text>
</comment>
<evidence type="ECO:0000313" key="6">
    <source>
        <dbReference type="Proteomes" id="UP000310689"/>
    </source>
</evidence>
<dbReference type="Gene3D" id="3.40.50.720">
    <property type="entry name" value="NAD(P)-binding Rossmann-like Domain"/>
    <property type="match status" value="1"/>
</dbReference>
<evidence type="ECO:0000256" key="3">
    <source>
        <dbReference type="ARBA" id="ARBA00023002"/>
    </source>
</evidence>
<dbReference type="Proteomes" id="UP000310689">
    <property type="component" value="Unassembled WGS sequence"/>
</dbReference>
<gene>
    <name evidence="5" type="ORF">E3P86_01788</name>
</gene>
<accession>A0A4T0JD72</accession>
<dbReference type="PRINTS" id="PR00081">
    <property type="entry name" value="GDHRDH"/>
</dbReference>
<comment type="similarity">
    <text evidence="1 4">Belongs to the short-chain dehydrogenases/reductases (SDR) family.</text>
</comment>
<keyword evidence="3" id="KW-0560">Oxidoreductase</keyword>
<evidence type="ECO:0000256" key="4">
    <source>
        <dbReference type="RuleBase" id="RU000363"/>
    </source>
</evidence>
<dbReference type="PANTHER" id="PTHR42901:SF1">
    <property type="entry name" value="ALCOHOL DEHYDROGENASE"/>
    <property type="match status" value="1"/>
</dbReference>
<sequence>MFILILTDSPLTSPAEGKNVLVTGASSGIGKSTALLYAQCGANVLLAARRLDRLQDIVAQARQLNPHGAYQAISLDMTSNEDISTILQRSNFPHIDILINNAGLVKGIEAVGDIADDDVALMYSTNVTGLIKLTQILVNHFKERNNGHVVTIGSIAGIEPYPNGSIYCSTKHAARAFTNSLMKELVSTPIRVSEIQPGLVETEFSEVRFRGDTDKASNVYKDLDPLTPHDVAEDIIWVTSRPPHVQTASSLIFPTNQASAALVARPGKSGV</sequence>
<dbReference type="PANTHER" id="PTHR42901">
    <property type="entry name" value="ALCOHOL DEHYDROGENASE"/>
    <property type="match status" value="1"/>
</dbReference>
<evidence type="ECO:0000256" key="1">
    <source>
        <dbReference type="ARBA" id="ARBA00006484"/>
    </source>
</evidence>
<name>A0A4T0JD72_WALIC</name>
<dbReference type="PRINTS" id="PR00080">
    <property type="entry name" value="SDRFAMILY"/>
</dbReference>
<dbReference type="FunFam" id="3.40.50.720:FF:000047">
    <property type="entry name" value="NADP-dependent L-serine/L-allo-threonine dehydrogenase"/>
    <property type="match status" value="1"/>
</dbReference>
<evidence type="ECO:0000313" key="5">
    <source>
        <dbReference type="EMBL" id="TIB38175.1"/>
    </source>
</evidence>
<dbReference type="AlphaFoldDB" id="A0A4T0JD72"/>
<dbReference type="EMBL" id="SPOI01000070">
    <property type="protein sequence ID" value="TIB38175.1"/>
    <property type="molecule type" value="Genomic_DNA"/>
</dbReference>
<dbReference type="InterPro" id="IPR002347">
    <property type="entry name" value="SDR_fam"/>
</dbReference>
<protein>
    <recommendedName>
        <fullName evidence="7">NAD(P)-binding protein</fullName>
    </recommendedName>
</protein>
<dbReference type="Pfam" id="PF00106">
    <property type="entry name" value="adh_short"/>
    <property type="match status" value="1"/>
</dbReference>
<dbReference type="GO" id="GO:0016616">
    <property type="term" value="F:oxidoreductase activity, acting on the CH-OH group of donors, NAD or NADP as acceptor"/>
    <property type="evidence" value="ECO:0007669"/>
    <property type="project" value="UniProtKB-ARBA"/>
</dbReference>
<proteinExistence type="inferred from homology"/>
<dbReference type="PROSITE" id="PS00061">
    <property type="entry name" value="ADH_SHORT"/>
    <property type="match status" value="1"/>
</dbReference>
<organism evidence="5 6">
    <name type="scientific">Wallemia ichthyophaga</name>
    <dbReference type="NCBI Taxonomy" id="245174"/>
    <lineage>
        <taxon>Eukaryota</taxon>
        <taxon>Fungi</taxon>
        <taxon>Dikarya</taxon>
        <taxon>Basidiomycota</taxon>
        <taxon>Wallemiomycotina</taxon>
        <taxon>Wallemiomycetes</taxon>
        <taxon>Wallemiales</taxon>
        <taxon>Wallemiaceae</taxon>
        <taxon>Wallemia</taxon>
    </lineage>
</organism>
<evidence type="ECO:0008006" key="7">
    <source>
        <dbReference type="Google" id="ProtNLM"/>
    </source>
</evidence>
<dbReference type="SUPFAM" id="SSF51735">
    <property type="entry name" value="NAD(P)-binding Rossmann-fold domains"/>
    <property type="match status" value="1"/>
</dbReference>